<dbReference type="PANTHER" id="PTHR33169">
    <property type="entry name" value="PADR-FAMILY TRANSCRIPTIONAL REGULATOR"/>
    <property type="match status" value="1"/>
</dbReference>
<dbReference type="RefSeq" id="WP_184808737.1">
    <property type="nucleotide sequence ID" value="NZ_JACHJQ010000001.1"/>
</dbReference>
<protein>
    <submittedName>
        <fullName evidence="2">DNA-binding PadR family transcriptional regulator</fullName>
    </submittedName>
</protein>
<dbReference type="EMBL" id="JACHJQ010000001">
    <property type="protein sequence ID" value="MBB4904489.1"/>
    <property type="molecule type" value="Genomic_DNA"/>
</dbReference>
<proteinExistence type="predicted"/>
<evidence type="ECO:0000313" key="3">
    <source>
        <dbReference type="Proteomes" id="UP000520767"/>
    </source>
</evidence>
<feature type="domain" description="Transcription regulator PadR N-terminal" evidence="1">
    <location>
        <begin position="14"/>
        <end position="88"/>
    </location>
</feature>
<reference evidence="2 3" key="1">
    <citation type="submission" date="2020-08" db="EMBL/GenBank/DDBJ databases">
        <title>Genomic Encyclopedia of Type Strains, Phase III (KMG-III): the genomes of soil and plant-associated and newly described type strains.</title>
        <authorList>
            <person name="Whitman W."/>
        </authorList>
    </citation>
    <scope>NUCLEOTIDE SEQUENCE [LARGE SCALE GENOMIC DNA]</scope>
    <source>
        <strain evidence="2 3">CECT 8960</strain>
    </source>
</reference>
<dbReference type="AlphaFoldDB" id="A0A7W7Q087"/>
<gene>
    <name evidence="2" type="ORF">FHR82_000699</name>
</gene>
<dbReference type="SUPFAM" id="SSF46785">
    <property type="entry name" value="Winged helix' DNA-binding domain"/>
    <property type="match status" value="1"/>
</dbReference>
<name>A0A7W7Q087_9PSEU</name>
<dbReference type="PANTHER" id="PTHR33169:SF27">
    <property type="entry name" value="TRANSCRIPTIONAL REGULATOR PADR FAMILY PROTEIN"/>
    <property type="match status" value="1"/>
</dbReference>
<evidence type="ECO:0000313" key="2">
    <source>
        <dbReference type="EMBL" id="MBB4904489.1"/>
    </source>
</evidence>
<dbReference type="InterPro" id="IPR052509">
    <property type="entry name" value="Metal_resp_DNA-bind_regulator"/>
</dbReference>
<dbReference type="Proteomes" id="UP000520767">
    <property type="component" value="Unassembled WGS sequence"/>
</dbReference>
<comment type="caution">
    <text evidence="2">The sequence shown here is derived from an EMBL/GenBank/DDBJ whole genome shotgun (WGS) entry which is preliminary data.</text>
</comment>
<accession>A0A7W7Q087</accession>
<keyword evidence="3" id="KW-1185">Reference proteome</keyword>
<keyword evidence="2" id="KW-0238">DNA-binding</keyword>
<dbReference type="InterPro" id="IPR005149">
    <property type="entry name" value="Tscrpt_reg_PadR_N"/>
</dbReference>
<dbReference type="Pfam" id="PF03551">
    <property type="entry name" value="PadR"/>
    <property type="match status" value="1"/>
</dbReference>
<evidence type="ECO:0000259" key="1">
    <source>
        <dbReference type="Pfam" id="PF03551"/>
    </source>
</evidence>
<dbReference type="Gene3D" id="1.10.10.10">
    <property type="entry name" value="Winged helix-like DNA-binding domain superfamily/Winged helix DNA-binding domain"/>
    <property type="match status" value="1"/>
</dbReference>
<organism evidence="2 3">
    <name type="scientific">Actinophytocola algeriensis</name>
    <dbReference type="NCBI Taxonomy" id="1768010"/>
    <lineage>
        <taxon>Bacteria</taxon>
        <taxon>Bacillati</taxon>
        <taxon>Actinomycetota</taxon>
        <taxon>Actinomycetes</taxon>
        <taxon>Pseudonocardiales</taxon>
        <taxon>Pseudonocardiaceae</taxon>
    </lineage>
</organism>
<dbReference type="GO" id="GO:0003677">
    <property type="term" value="F:DNA binding"/>
    <property type="evidence" value="ECO:0007669"/>
    <property type="project" value="UniProtKB-KW"/>
</dbReference>
<dbReference type="InterPro" id="IPR036388">
    <property type="entry name" value="WH-like_DNA-bd_sf"/>
</dbReference>
<dbReference type="InterPro" id="IPR036390">
    <property type="entry name" value="WH_DNA-bd_sf"/>
</dbReference>
<sequence length="224" mass="25800">MGKRKVSNPLALAVLALLAEKPMHPYEMSSTLRERAKEQSIKLNYGSLYSVVDSLLRHKLIDVQETVREGRRPERTIYAITDPGRIEMVDWLSDLLAVPVKEYLQFEAAMSLMPVLSPDVVIRLLEVRRTRLDAEIASNDGIMSAMADHGMPYLWTIEVDYVQTLRRAEREFVQTTIDRLTKAELPEIQAWRRAHELADGVPSESDWDRAVRELPESEVNWRQD</sequence>